<dbReference type="Pfam" id="PF01058">
    <property type="entry name" value="Oxidored_q6"/>
    <property type="match status" value="1"/>
</dbReference>
<dbReference type="GO" id="GO:0016491">
    <property type="term" value="F:oxidoreductase activity"/>
    <property type="evidence" value="ECO:0007669"/>
    <property type="project" value="UniProtKB-KW"/>
</dbReference>
<organism evidence="3">
    <name type="scientific">Dictyoglomus thermophilum</name>
    <dbReference type="NCBI Taxonomy" id="14"/>
    <lineage>
        <taxon>Bacteria</taxon>
        <taxon>Pseudomonadati</taxon>
        <taxon>Dictyoglomota</taxon>
        <taxon>Dictyoglomia</taxon>
        <taxon>Dictyoglomales</taxon>
        <taxon>Dictyoglomaceae</taxon>
        <taxon>Dictyoglomus</taxon>
    </lineage>
</organism>
<name>A0A7C2CT11_DICTH</name>
<dbReference type="InterPro" id="IPR037024">
    <property type="entry name" value="NiFe_Hase_small_N_sf"/>
</dbReference>
<feature type="domain" description="NADH:ubiquinone oxidoreductase-like 20kDa subunit" evidence="2">
    <location>
        <begin position="14"/>
        <end position="163"/>
    </location>
</feature>
<dbReference type="GO" id="GO:0051536">
    <property type="term" value="F:iron-sulfur cluster binding"/>
    <property type="evidence" value="ECO:0007669"/>
    <property type="project" value="InterPro"/>
</dbReference>
<protein>
    <submittedName>
        <fullName evidence="3">NADP oxidoreductase</fullName>
    </submittedName>
</protein>
<dbReference type="PANTHER" id="PTHR42845">
    <property type="entry name" value="COENZYME F420-REDUCING HYDROGENASE, GAMMA SUBUNIT"/>
    <property type="match status" value="1"/>
</dbReference>
<evidence type="ECO:0000259" key="2">
    <source>
        <dbReference type="Pfam" id="PF01058"/>
    </source>
</evidence>
<dbReference type="AlphaFoldDB" id="A0A7C2CT11"/>
<dbReference type="EMBL" id="DTDV01000023">
    <property type="protein sequence ID" value="HGK24596.1"/>
    <property type="molecule type" value="Genomic_DNA"/>
</dbReference>
<dbReference type="PANTHER" id="PTHR42845:SF1">
    <property type="entry name" value="HYDROGENASE SMALL SUBUNIT"/>
    <property type="match status" value="1"/>
</dbReference>
<dbReference type="SUPFAM" id="SSF56770">
    <property type="entry name" value="HydA/Nqo6-like"/>
    <property type="match status" value="1"/>
</dbReference>
<evidence type="ECO:0000313" key="3">
    <source>
        <dbReference type="EMBL" id="HGK24596.1"/>
    </source>
</evidence>
<accession>A0A7C2CT11</accession>
<reference evidence="3" key="1">
    <citation type="journal article" date="2020" name="mSystems">
        <title>Genome- and Community-Level Interaction Insights into Carbon Utilization and Element Cycling Functions of Hydrothermarchaeota in Hydrothermal Sediment.</title>
        <authorList>
            <person name="Zhou Z."/>
            <person name="Liu Y."/>
            <person name="Xu W."/>
            <person name="Pan J."/>
            <person name="Luo Z.H."/>
            <person name="Li M."/>
        </authorList>
    </citation>
    <scope>NUCLEOTIDE SEQUENCE [LARGE SCALE GENOMIC DNA]</scope>
    <source>
        <strain evidence="3">SpSt-70</strain>
    </source>
</reference>
<gene>
    <name evidence="3" type="ORF">ENU78_09275</name>
</gene>
<evidence type="ECO:0000256" key="1">
    <source>
        <dbReference type="ARBA" id="ARBA00023002"/>
    </source>
</evidence>
<dbReference type="Gene3D" id="3.40.50.700">
    <property type="entry name" value="NADH:ubiquinone oxidoreductase-like, 20kDa subunit"/>
    <property type="match status" value="1"/>
</dbReference>
<dbReference type="InterPro" id="IPR051349">
    <property type="entry name" value="Hydrogenase_assoc-protein"/>
</dbReference>
<keyword evidence="1" id="KW-0560">Oxidoreductase</keyword>
<sequence length="180" mass="19891">MGKIKVASVWCEGCSGCHMSFLDMDERLVELINKGLEINATPITDLKIPDEGTDIGIIEGAVATDHHEEEVKMMRERCKIIVALGDCAVFGGIPTMRNYVSREELLERGYITTESTVDGKIPTSPEIGKHLPKTKAVNEVIKVDLYVPGCPPSADAIYYVLKEVLEGRIPKLEGELLKYE</sequence>
<dbReference type="InterPro" id="IPR006137">
    <property type="entry name" value="NADH_UbQ_OxRdtase-like_20kDa"/>
</dbReference>
<proteinExistence type="predicted"/>
<comment type="caution">
    <text evidence="3">The sequence shown here is derived from an EMBL/GenBank/DDBJ whole genome shotgun (WGS) entry which is preliminary data.</text>
</comment>